<dbReference type="RefSeq" id="XP_002843182.1">
    <property type="nucleotide sequence ID" value="XM_002843136.1"/>
</dbReference>
<evidence type="ECO:0008006" key="4">
    <source>
        <dbReference type="Google" id="ProtNLM"/>
    </source>
</evidence>
<organism evidence="2 3">
    <name type="scientific">Arthroderma otae (strain ATCC MYA-4605 / CBS 113480)</name>
    <name type="common">Microsporum canis</name>
    <dbReference type="NCBI Taxonomy" id="554155"/>
    <lineage>
        <taxon>Eukaryota</taxon>
        <taxon>Fungi</taxon>
        <taxon>Dikarya</taxon>
        <taxon>Ascomycota</taxon>
        <taxon>Pezizomycotina</taxon>
        <taxon>Eurotiomycetes</taxon>
        <taxon>Eurotiomycetidae</taxon>
        <taxon>Onygenales</taxon>
        <taxon>Arthrodermataceae</taxon>
        <taxon>Microsporum</taxon>
    </lineage>
</organism>
<proteinExistence type="predicted"/>
<dbReference type="eggNOG" id="ENOG502RQ44">
    <property type="taxonomic scope" value="Eukaryota"/>
</dbReference>
<evidence type="ECO:0000256" key="1">
    <source>
        <dbReference type="SAM" id="SignalP"/>
    </source>
</evidence>
<dbReference type="HOGENOM" id="CLU_1586085_0_0_1"/>
<keyword evidence="1" id="KW-0732">Signal</keyword>
<gene>
    <name evidence="2" type="ORF">MCYG_08265</name>
</gene>
<name>C5FZZ3_ARTOC</name>
<dbReference type="Proteomes" id="UP000002035">
    <property type="component" value="Unassembled WGS sequence"/>
</dbReference>
<evidence type="ECO:0000313" key="2">
    <source>
        <dbReference type="EMBL" id="EEQ35446.1"/>
    </source>
</evidence>
<dbReference type="VEuPathDB" id="FungiDB:MCYG_08265"/>
<evidence type="ECO:0000313" key="3">
    <source>
        <dbReference type="Proteomes" id="UP000002035"/>
    </source>
</evidence>
<protein>
    <recommendedName>
        <fullName evidence="4">Lipocalin-like domain-containing protein</fullName>
    </recommendedName>
</protein>
<feature type="chain" id="PRO_5002949817" description="Lipocalin-like domain-containing protein" evidence="1">
    <location>
        <begin position="17"/>
        <end position="169"/>
    </location>
</feature>
<dbReference type="EMBL" id="DS995708">
    <property type="protein sequence ID" value="EEQ35446.1"/>
    <property type="molecule type" value="Genomic_DNA"/>
</dbReference>
<sequence>MRVLLLFAFLASFASAAVDTLYGNYAINSVIWGGNMTLAGAHSEQVRFAGATTDSYWFIEEIAEDVKPWHILWKGSHVTGKTQYLSFNEYKRGELATTNQECGSIFEIEYASDGFFVFSPVERSDRNEKLFWTLKYNESETDPDIYLSLDTERESATQAFTLIYRPVIP</sequence>
<dbReference type="AlphaFoldDB" id="C5FZZ3"/>
<dbReference type="OMA" id="WFIEEIA"/>
<dbReference type="OrthoDB" id="10426795at2759"/>
<dbReference type="GeneID" id="9227418"/>
<feature type="signal peptide" evidence="1">
    <location>
        <begin position="1"/>
        <end position="16"/>
    </location>
</feature>
<keyword evidence="3" id="KW-1185">Reference proteome</keyword>
<reference evidence="3" key="1">
    <citation type="journal article" date="2012" name="MBio">
        <title>Comparative genome analysis of Trichophyton rubrum and related dermatophytes reveals candidate genes involved in infection.</title>
        <authorList>
            <person name="Martinez D.A."/>
            <person name="Oliver B.G."/>
            <person name="Graeser Y."/>
            <person name="Goldberg J.M."/>
            <person name="Li W."/>
            <person name="Martinez-Rossi N.M."/>
            <person name="Monod M."/>
            <person name="Shelest E."/>
            <person name="Barton R.C."/>
            <person name="Birch E."/>
            <person name="Brakhage A.A."/>
            <person name="Chen Z."/>
            <person name="Gurr S.J."/>
            <person name="Heiman D."/>
            <person name="Heitman J."/>
            <person name="Kosti I."/>
            <person name="Rossi A."/>
            <person name="Saif S."/>
            <person name="Samalova M."/>
            <person name="Saunders C.W."/>
            <person name="Shea T."/>
            <person name="Summerbell R.C."/>
            <person name="Xu J."/>
            <person name="Young S."/>
            <person name="Zeng Q."/>
            <person name="Birren B.W."/>
            <person name="Cuomo C.A."/>
            <person name="White T.C."/>
        </authorList>
    </citation>
    <scope>NUCLEOTIDE SEQUENCE [LARGE SCALE GENOMIC DNA]</scope>
    <source>
        <strain evidence="3">ATCC MYA-4605 / CBS 113480</strain>
    </source>
</reference>
<accession>C5FZZ3</accession>